<name>A0A812SDI7_SYMPI</name>
<accession>A0A812SDI7</accession>
<dbReference type="PROSITE" id="PS50157">
    <property type="entry name" value="ZINC_FINGER_C2H2_2"/>
    <property type="match status" value="1"/>
</dbReference>
<dbReference type="EMBL" id="CAJNIZ010024175">
    <property type="protein sequence ID" value="CAE7474520.1"/>
    <property type="molecule type" value="Genomic_DNA"/>
</dbReference>
<evidence type="ECO:0000313" key="4">
    <source>
        <dbReference type="EMBL" id="CAE7474520.1"/>
    </source>
</evidence>
<dbReference type="Proteomes" id="UP000649617">
    <property type="component" value="Unassembled WGS sequence"/>
</dbReference>
<protein>
    <recommendedName>
        <fullName evidence="3">C2H2-type domain-containing protein</fullName>
    </recommendedName>
</protein>
<sequence>MTGASARSSSAPLRSTGRFAGREVASGAGPPSELPDTRPRVKALQKARPGEPAYIPPGQVAIEKKTPPIPPIQGPKVRTVKASPYAAGGSSAARRPLVSPPILERGELREMRRLQQNVLGTGRAAGVSLEQASDFLSPSGPVSGGPLVADPVPPPDEEEAPRADAPMPQAPASPSPEPQAEAIAEAKAKEEEITGAFTAEGLGSHGGPMATGEGTWTCSSCGLIFESRTQCLLRMRATHLAPEPEVVFKPPPVGLADPETPKPAPAAVAPPPSAGDIRRDRADALYVYQKDGAWRLQNPNQQRMLVKIKHLDLASVPYLTEGSRVLLLTGVETSYEPVAEAAGSSSVAPSGGGFDRYGQAKASVAKPSKKAKGSVGGALSGATPDDTDDEQGLIPAEPAQEAKSRGSEQPKTPPKGSRPPPKLPSDSAAWKPSLRGGETADRSESAQRPSKCKAEAGRKVARTDPAPKEAGQPAAPPAERTTPVYRGRRYETGSGKDFPLDLREQASSSSSAPRKWAKAVEPSEPILFGGRSKDRRDYSPR</sequence>
<feature type="compositionally biased region" description="Pro residues" evidence="2">
    <location>
        <begin position="168"/>
        <end position="177"/>
    </location>
</feature>
<keyword evidence="1" id="KW-0862">Zinc</keyword>
<dbReference type="GO" id="GO:0008270">
    <property type="term" value="F:zinc ion binding"/>
    <property type="evidence" value="ECO:0007669"/>
    <property type="project" value="UniProtKB-KW"/>
</dbReference>
<feature type="region of interest" description="Disordered" evidence="2">
    <location>
        <begin position="255"/>
        <end position="277"/>
    </location>
</feature>
<evidence type="ECO:0000256" key="1">
    <source>
        <dbReference type="PROSITE-ProRule" id="PRU00042"/>
    </source>
</evidence>
<reference evidence="4" key="1">
    <citation type="submission" date="2021-02" db="EMBL/GenBank/DDBJ databases">
        <authorList>
            <person name="Dougan E. K."/>
            <person name="Rhodes N."/>
            <person name="Thang M."/>
            <person name="Chan C."/>
        </authorList>
    </citation>
    <scope>NUCLEOTIDE SEQUENCE</scope>
</reference>
<evidence type="ECO:0000256" key="2">
    <source>
        <dbReference type="SAM" id="MobiDB-lite"/>
    </source>
</evidence>
<feature type="domain" description="C2H2-type" evidence="3">
    <location>
        <begin position="216"/>
        <end position="244"/>
    </location>
</feature>
<gene>
    <name evidence="4" type="ORF">SPIL2461_LOCUS12052</name>
</gene>
<feature type="non-terminal residue" evidence="4">
    <location>
        <position position="1"/>
    </location>
</feature>
<feature type="region of interest" description="Disordered" evidence="2">
    <location>
        <begin position="130"/>
        <end position="186"/>
    </location>
</feature>
<feature type="compositionally biased region" description="Basic and acidic residues" evidence="2">
    <location>
        <begin position="452"/>
        <end position="467"/>
    </location>
</feature>
<evidence type="ECO:0000259" key="3">
    <source>
        <dbReference type="PROSITE" id="PS50157"/>
    </source>
</evidence>
<keyword evidence="1" id="KW-0479">Metal-binding</keyword>
<feature type="compositionally biased region" description="Low complexity" evidence="2">
    <location>
        <begin position="82"/>
        <end position="96"/>
    </location>
</feature>
<feature type="compositionally biased region" description="Low complexity" evidence="2">
    <location>
        <begin position="1"/>
        <end position="11"/>
    </location>
</feature>
<feature type="compositionally biased region" description="Basic and acidic residues" evidence="2">
    <location>
        <begin position="531"/>
        <end position="541"/>
    </location>
</feature>
<keyword evidence="5" id="KW-1185">Reference proteome</keyword>
<proteinExistence type="predicted"/>
<feature type="region of interest" description="Disordered" evidence="2">
    <location>
        <begin position="363"/>
        <end position="541"/>
    </location>
</feature>
<evidence type="ECO:0000313" key="5">
    <source>
        <dbReference type="Proteomes" id="UP000649617"/>
    </source>
</evidence>
<dbReference type="AlphaFoldDB" id="A0A812SDI7"/>
<feature type="compositionally biased region" description="Pro residues" evidence="2">
    <location>
        <begin position="411"/>
        <end position="423"/>
    </location>
</feature>
<feature type="region of interest" description="Disordered" evidence="2">
    <location>
        <begin position="1"/>
        <end position="104"/>
    </location>
</feature>
<feature type="compositionally biased region" description="Pro residues" evidence="2">
    <location>
        <begin position="261"/>
        <end position="273"/>
    </location>
</feature>
<comment type="caution">
    <text evidence="4">The sequence shown here is derived from an EMBL/GenBank/DDBJ whole genome shotgun (WGS) entry which is preliminary data.</text>
</comment>
<organism evidence="4 5">
    <name type="scientific">Symbiodinium pilosum</name>
    <name type="common">Dinoflagellate</name>
    <dbReference type="NCBI Taxonomy" id="2952"/>
    <lineage>
        <taxon>Eukaryota</taxon>
        <taxon>Sar</taxon>
        <taxon>Alveolata</taxon>
        <taxon>Dinophyceae</taxon>
        <taxon>Suessiales</taxon>
        <taxon>Symbiodiniaceae</taxon>
        <taxon>Symbiodinium</taxon>
    </lineage>
</organism>
<keyword evidence="1" id="KW-0863">Zinc-finger</keyword>
<dbReference type="InterPro" id="IPR013087">
    <property type="entry name" value="Znf_C2H2_type"/>
</dbReference>